<gene>
    <name evidence="5" type="primary">LOC118413290</name>
</gene>
<protein>
    <submittedName>
        <fullName evidence="5">Patched domain-containing protein 1-like</fullName>
    </submittedName>
</protein>
<evidence type="ECO:0000256" key="1">
    <source>
        <dbReference type="ARBA" id="ARBA00005585"/>
    </source>
</evidence>
<feature type="transmembrane region" description="Helical" evidence="2">
    <location>
        <begin position="287"/>
        <end position="311"/>
    </location>
</feature>
<dbReference type="SUPFAM" id="SSF82866">
    <property type="entry name" value="Multidrug efflux transporter AcrB transmembrane domain"/>
    <property type="match status" value="1"/>
</dbReference>
<evidence type="ECO:0000259" key="3">
    <source>
        <dbReference type="PROSITE" id="PS50156"/>
    </source>
</evidence>
<dbReference type="AlphaFoldDB" id="A0A9J7KXS5"/>
<feature type="domain" description="SSD" evidence="3">
    <location>
        <begin position="256"/>
        <end position="413"/>
    </location>
</feature>
<feature type="transmembrane region" description="Helical" evidence="2">
    <location>
        <begin position="388"/>
        <end position="413"/>
    </location>
</feature>
<evidence type="ECO:0000256" key="2">
    <source>
        <dbReference type="SAM" id="Phobius"/>
    </source>
</evidence>
<dbReference type="InterPro" id="IPR051697">
    <property type="entry name" value="Patched_domain-protein"/>
</dbReference>
<dbReference type="InterPro" id="IPR053958">
    <property type="entry name" value="HMGCR/SNAP/NPC1-like_SSD"/>
</dbReference>
<keyword evidence="2" id="KW-0472">Membrane</keyword>
<dbReference type="KEGG" id="bfo:118413290"/>
<evidence type="ECO:0000313" key="4">
    <source>
        <dbReference type="Proteomes" id="UP000001554"/>
    </source>
</evidence>
<feature type="transmembrane region" description="Helical" evidence="2">
    <location>
        <begin position="478"/>
        <end position="501"/>
    </location>
</feature>
<dbReference type="PANTHER" id="PTHR10796:SF92">
    <property type="entry name" value="PATCHED-RELATED, ISOFORM A"/>
    <property type="match status" value="1"/>
</dbReference>
<reference evidence="4" key="1">
    <citation type="journal article" date="2020" name="Nat. Ecol. Evol.">
        <title>Deeply conserved synteny resolves early events in vertebrate evolution.</title>
        <authorList>
            <person name="Simakov O."/>
            <person name="Marletaz F."/>
            <person name="Yue J.X."/>
            <person name="O'Connell B."/>
            <person name="Jenkins J."/>
            <person name="Brandt A."/>
            <person name="Calef R."/>
            <person name="Tung C.H."/>
            <person name="Huang T.K."/>
            <person name="Schmutz J."/>
            <person name="Satoh N."/>
            <person name="Yu J.K."/>
            <person name="Putnam N.H."/>
            <person name="Green R.E."/>
            <person name="Rokhsar D.S."/>
        </authorList>
    </citation>
    <scope>NUCLEOTIDE SEQUENCE [LARGE SCALE GENOMIC DNA]</scope>
    <source>
        <strain evidence="4">S238N-H82</strain>
    </source>
</reference>
<comment type="similarity">
    <text evidence="1">Belongs to the patched family.</text>
</comment>
<keyword evidence="2" id="KW-1133">Transmembrane helix</keyword>
<dbReference type="Gene3D" id="1.20.1640.10">
    <property type="entry name" value="Multidrug efflux transporter AcrB transmembrane domain"/>
    <property type="match status" value="1"/>
</dbReference>
<feature type="transmembrane region" description="Helical" evidence="2">
    <location>
        <begin position="261"/>
        <end position="281"/>
    </location>
</feature>
<name>A0A9J7KXS5_BRAFL</name>
<dbReference type="Proteomes" id="UP000001554">
    <property type="component" value="Chromosome 1"/>
</dbReference>
<dbReference type="PROSITE" id="PS50156">
    <property type="entry name" value="SSD"/>
    <property type="match status" value="1"/>
</dbReference>
<keyword evidence="2" id="KW-0812">Transmembrane</keyword>
<dbReference type="InterPro" id="IPR000731">
    <property type="entry name" value="SSD"/>
</dbReference>
<accession>A0A9J7KXS5</accession>
<dbReference type="PANTHER" id="PTHR10796">
    <property type="entry name" value="PATCHED-RELATED"/>
    <property type="match status" value="1"/>
</dbReference>
<dbReference type="GeneID" id="118413290"/>
<reference evidence="5" key="2">
    <citation type="submission" date="2025-08" db="UniProtKB">
        <authorList>
            <consortium name="RefSeq"/>
        </authorList>
    </citation>
    <scope>IDENTIFICATION</scope>
    <source>
        <strain evidence="5">S238N-H82</strain>
        <tissue evidence="5">Testes</tissue>
    </source>
</reference>
<sequence>MKTAQYHIDRLFSLHGRLVARRPVPFLIGSLLVAVILGVGFVFIQAEWDIVYLFSPENGRASQDQAAIRRCFPTNYSDFLPDRQTNVGNFGKIIIATSDTGNLLNCELARQVQTIHQAIVAMPVTVGEQTLTYEDLCARRGQTCVYPPLVDIVRQQCQADVGTVNITFPIARCCENVSVFLGHQIGGVDYLPDGRTLKRARSFQLSYHLQPDDGGTAEAWEQTFTRKMLELSKENITAVPLTSRTLETDIIDTSATVVRRFALMFLLVSIVCSVSLSADWVRGKVLVGLSSLLTLGLAFLSTFGLLLWLGFKFIPPIGLISFPMLGLEAANRLHLATSWWRTDETAAVPERLGRTLRETGVPMTCTAVALAVTYGVSSVTDFPGLRTFFIFSALVTVFLLLYQCVFLVAMFALDGRREKLNRHAYAMCKKVLPRSEASDQPLVYKIFCAGGRSVGDTEPWQATERSLSGLVHKYIRSCLVMTTCKIVVGILCLTYIGLAVWGCYNLHTDFILRSVVADELSFGLPSTNLKSGSLVRSARPCLLWLSVEMNIGARIP</sequence>
<feature type="transmembrane region" description="Helical" evidence="2">
    <location>
        <begin position="24"/>
        <end position="44"/>
    </location>
</feature>
<organism evidence="4 5">
    <name type="scientific">Branchiostoma floridae</name>
    <name type="common">Florida lancelet</name>
    <name type="synonym">Amphioxus</name>
    <dbReference type="NCBI Taxonomy" id="7739"/>
    <lineage>
        <taxon>Eukaryota</taxon>
        <taxon>Metazoa</taxon>
        <taxon>Chordata</taxon>
        <taxon>Cephalochordata</taxon>
        <taxon>Leptocardii</taxon>
        <taxon>Amphioxiformes</taxon>
        <taxon>Branchiostomatidae</taxon>
        <taxon>Branchiostoma</taxon>
    </lineage>
</organism>
<proteinExistence type="inferred from homology"/>
<evidence type="ECO:0000313" key="5">
    <source>
        <dbReference type="RefSeq" id="XP_035672474.1"/>
    </source>
</evidence>
<dbReference type="RefSeq" id="XP_035672474.1">
    <property type="nucleotide sequence ID" value="XM_035816581.1"/>
</dbReference>
<dbReference type="GO" id="GO:0016020">
    <property type="term" value="C:membrane"/>
    <property type="evidence" value="ECO:0000318"/>
    <property type="project" value="GO_Central"/>
</dbReference>
<dbReference type="Pfam" id="PF12349">
    <property type="entry name" value="Sterol-sensing"/>
    <property type="match status" value="1"/>
</dbReference>
<keyword evidence="4" id="KW-1185">Reference proteome</keyword>